<dbReference type="RefSeq" id="XP_070865488.1">
    <property type="nucleotide sequence ID" value="XM_071012789.1"/>
</dbReference>
<dbReference type="InterPro" id="IPR053185">
    <property type="entry name" value="SET_domain_protein"/>
</dbReference>
<sequence>MRRPRLLPILPLCHVAASNPHGRAPLCNLGRSLAPSNRSLATCLDSHIQAPHAWHPWTHPPHCLDLSHLDSDADSNPPYCVFTSAASPSPHPNRGGGGGFSVITTPDEASAALNPLRHALDGPFFAPERLYLPRPYAVKDIPGKGKGAIATRRIEKGKAILVDPVRVLAAVGYPSEVRREEVRGLLKEAVERLREPREVLELARKGEGGEEDLGSVVEDVMVTNTFGLTVGGVDYMGLFADLARFNHDCRPNAFIHFSQTTLAMTVWAARDIEEGEEITITYSPAGTPSKERRDMLERVWGFQCQCSLCTASAAEIEASDANRDEIRTLPDKIFELAQKGGFDKALKSAERLFRLAEQEGMAESVTGDILEVVARLYYLVGDLDKALEWTLKVQHDINGYGVPGELGEQKLKMLDGPCCGWVAMRAFDASMRNRADIADVTVPDQEL</sequence>
<dbReference type="SMART" id="SM00317">
    <property type="entry name" value="SET"/>
    <property type="match status" value="1"/>
</dbReference>
<organism evidence="2 3">
    <name type="scientific">Remersonia thermophila</name>
    <dbReference type="NCBI Taxonomy" id="72144"/>
    <lineage>
        <taxon>Eukaryota</taxon>
        <taxon>Fungi</taxon>
        <taxon>Dikarya</taxon>
        <taxon>Ascomycota</taxon>
        <taxon>Pezizomycotina</taxon>
        <taxon>Sordariomycetes</taxon>
        <taxon>Sordariomycetidae</taxon>
        <taxon>Sordariales</taxon>
        <taxon>Sordariales incertae sedis</taxon>
        <taxon>Remersonia</taxon>
    </lineage>
</organism>
<dbReference type="PANTHER" id="PTHR47332">
    <property type="entry name" value="SET DOMAIN-CONTAINING PROTEIN 5"/>
    <property type="match status" value="1"/>
</dbReference>
<proteinExistence type="predicted"/>
<dbReference type="GeneID" id="98127433"/>
<dbReference type="SUPFAM" id="SSF82199">
    <property type="entry name" value="SET domain"/>
    <property type="match status" value="1"/>
</dbReference>
<gene>
    <name evidence="2" type="ORF">VTJ83DRAFT_6113</name>
</gene>
<comment type="caution">
    <text evidence="2">The sequence shown here is derived from an EMBL/GenBank/DDBJ whole genome shotgun (WGS) entry which is preliminary data.</text>
</comment>
<name>A0ABR4D8V8_9PEZI</name>
<dbReference type="Pfam" id="PF00856">
    <property type="entry name" value="SET"/>
    <property type="match status" value="1"/>
</dbReference>
<dbReference type="PROSITE" id="PS50280">
    <property type="entry name" value="SET"/>
    <property type="match status" value="1"/>
</dbReference>
<dbReference type="Proteomes" id="UP001600064">
    <property type="component" value="Unassembled WGS sequence"/>
</dbReference>
<reference evidence="2 3" key="1">
    <citation type="journal article" date="2024" name="Commun. Biol.">
        <title>Comparative genomic analysis of thermophilic fungi reveals convergent evolutionary adaptations and gene losses.</title>
        <authorList>
            <person name="Steindorff A.S."/>
            <person name="Aguilar-Pontes M.V."/>
            <person name="Robinson A.J."/>
            <person name="Andreopoulos B."/>
            <person name="LaButti K."/>
            <person name="Kuo A."/>
            <person name="Mondo S."/>
            <person name="Riley R."/>
            <person name="Otillar R."/>
            <person name="Haridas S."/>
            <person name="Lipzen A."/>
            <person name="Grimwood J."/>
            <person name="Schmutz J."/>
            <person name="Clum A."/>
            <person name="Reid I.D."/>
            <person name="Moisan M.C."/>
            <person name="Butler G."/>
            <person name="Nguyen T.T.M."/>
            <person name="Dewar K."/>
            <person name="Conant G."/>
            <person name="Drula E."/>
            <person name="Henrissat B."/>
            <person name="Hansel C."/>
            <person name="Singer S."/>
            <person name="Hutchinson M.I."/>
            <person name="de Vries R.P."/>
            <person name="Natvig D.O."/>
            <person name="Powell A.J."/>
            <person name="Tsang A."/>
            <person name="Grigoriev I.V."/>
        </authorList>
    </citation>
    <scope>NUCLEOTIDE SEQUENCE [LARGE SCALE GENOMIC DNA]</scope>
    <source>
        <strain evidence="2 3">ATCC 22073</strain>
    </source>
</reference>
<dbReference type="InterPro" id="IPR011990">
    <property type="entry name" value="TPR-like_helical_dom_sf"/>
</dbReference>
<dbReference type="CDD" id="cd20071">
    <property type="entry name" value="SET_SMYD"/>
    <property type="match status" value="1"/>
</dbReference>
<dbReference type="PANTHER" id="PTHR47332:SF6">
    <property type="entry name" value="SET DOMAIN-CONTAINING PROTEIN"/>
    <property type="match status" value="1"/>
</dbReference>
<protein>
    <recommendedName>
        <fullName evidence="1">SET domain-containing protein</fullName>
    </recommendedName>
</protein>
<dbReference type="Gene3D" id="2.170.270.10">
    <property type="entry name" value="SET domain"/>
    <property type="match status" value="1"/>
</dbReference>
<keyword evidence="3" id="KW-1185">Reference proteome</keyword>
<evidence type="ECO:0000259" key="1">
    <source>
        <dbReference type="PROSITE" id="PS50280"/>
    </source>
</evidence>
<dbReference type="InterPro" id="IPR046341">
    <property type="entry name" value="SET_dom_sf"/>
</dbReference>
<dbReference type="Gene3D" id="1.25.40.10">
    <property type="entry name" value="Tetratricopeptide repeat domain"/>
    <property type="match status" value="1"/>
</dbReference>
<dbReference type="EMBL" id="JAZGUE010000005">
    <property type="protein sequence ID" value="KAL2266761.1"/>
    <property type="molecule type" value="Genomic_DNA"/>
</dbReference>
<feature type="domain" description="SET" evidence="1">
    <location>
        <begin position="134"/>
        <end position="283"/>
    </location>
</feature>
<evidence type="ECO:0000313" key="3">
    <source>
        <dbReference type="Proteomes" id="UP001600064"/>
    </source>
</evidence>
<evidence type="ECO:0000313" key="2">
    <source>
        <dbReference type="EMBL" id="KAL2266761.1"/>
    </source>
</evidence>
<dbReference type="InterPro" id="IPR001214">
    <property type="entry name" value="SET_dom"/>
</dbReference>
<accession>A0ABR4D8V8</accession>